<dbReference type="EMBL" id="AEUY02000005">
    <property type="protein sequence ID" value="EHI64279.1"/>
    <property type="molecule type" value="Genomic_DNA"/>
</dbReference>
<evidence type="ECO:0000313" key="1">
    <source>
        <dbReference type="EMBL" id="EHI64279.1"/>
    </source>
</evidence>
<name>G5K9K1_9STRE</name>
<reference evidence="1 2" key="1">
    <citation type="journal article" date="2014" name="Int. J. Syst. Evol. Microbiol.">
        <title>Phylogenomics and the dynamic genome evolution of the genus Streptococcus.</title>
        <authorList>
            <consortium name="The Broad Institute Genome Sequencing Platform"/>
            <person name="Richards V.P."/>
            <person name="Palmer S.R."/>
            <person name="Pavinski Bitar P.D."/>
            <person name="Qin X."/>
            <person name="Weinstock G.M."/>
            <person name="Highlander S.K."/>
            <person name="Town C.D."/>
            <person name="Burne R.A."/>
            <person name="Stanhope M.J."/>
        </authorList>
    </citation>
    <scope>NUCLEOTIDE SEQUENCE [LARGE SCALE GENOMIC DNA]</scope>
    <source>
        <strain evidence="1 2">LQ 940-04</strain>
    </source>
</reference>
<keyword evidence="2" id="KW-1185">Reference proteome</keyword>
<dbReference type="AlphaFoldDB" id="G5K9K1"/>
<accession>G5K9K1</accession>
<gene>
    <name evidence="1" type="ORF">STRPS_0745</name>
</gene>
<sequence length="81" mass="9301">MKKHSQAMLIVSLLSILHRNAYHLITTIRHLLVKSLSKGICQWKKTRYLSQLLPFRNKKSASYSSKMLKNGAATSLYKVKV</sequence>
<evidence type="ECO:0000313" key="2">
    <source>
        <dbReference type="Proteomes" id="UP000003217"/>
    </source>
</evidence>
<comment type="caution">
    <text evidence="1">The sequence shown here is derived from an EMBL/GenBank/DDBJ whole genome shotgun (WGS) entry which is preliminary data.</text>
</comment>
<proteinExistence type="predicted"/>
<dbReference type="Proteomes" id="UP000003217">
    <property type="component" value="Unassembled WGS sequence"/>
</dbReference>
<protein>
    <submittedName>
        <fullName evidence="1">Uncharacterized protein</fullName>
    </submittedName>
</protein>
<organism evidence="1 2">
    <name type="scientific">Streptococcus pseudoporcinus LQ 940-04</name>
    <dbReference type="NCBI Taxonomy" id="875093"/>
    <lineage>
        <taxon>Bacteria</taxon>
        <taxon>Bacillati</taxon>
        <taxon>Bacillota</taxon>
        <taxon>Bacilli</taxon>
        <taxon>Lactobacillales</taxon>
        <taxon>Streptococcaceae</taxon>
        <taxon>Streptococcus</taxon>
    </lineage>
</organism>